<evidence type="ECO:0000313" key="2">
    <source>
        <dbReference type="Proteomes" id="UP000594263"/>
    </source>
</evidence>
<dbReference type="Proteomes" id="UP000594263">
    <property type="component" value="Unplaced"/>
</dbReference>
<dbReference type="Gramene" id="Kaladp0091s0050.1.v1.1">
    <property type="protein sequence ID" value="Kaladp0091s0050.1.v1.1.CDS.1"/>
    <property type="gene ID" value="Kaladp0091s0050.v1.1"/>
</dbReference>
<dbReference type="EnsemblPlants" id="Kaladp0091s0050.1.v1.1">
    <property type="protein sequence ID" value="Kaladp0091s0050.1.v1.1.CDS.1"/>
    <property type="gene ID" value="Kaladp0091s0050.v1.1"/>
</dbReference>
<protein>
    <submittedName>
        <fullName evidence="1">Uncharacterized protein</fullName>
    </submittedName>
</protein>
<dbReference type="AlphaFoldDB" id="A0A7N0UYM0"/>
<name>A0A7N0UYM0_KALFE</name>
<keyword evidence="2" id="KW-1185">Reference proteome</keyword>
<proteinExistence type="predicted"/>
<evidence type="ECO:0000313" key="1">
    <source>
        <dbReference type="EnsemblPlants" id="Kaladp0091s0050.1.v1.1.CDS.1"/>
    </source>
</evidence>
<accession>A0A7N0UYM0</accession>
<organism evidence="1 2">
    <name type="scientific">Kalanchoe fedtschenkoi</name>
    <name type="common">Lavender scallops</name>
    <name type="synonym">South American air plant</name>
    <dbReference type="NCBI Taxonomy" id="63787"/>
    <lineage>
        <taxon>Eukaryota</taxon>
        <taxon>Viridiplantae</taxon>
        <taxon>Streptophyta</taxon>
        <taxon>Embryophyta</taxon>
        <taxon>Tracheophyta</taxon>
        <taxon>Spermatophyta</taxon>
        <taxon>Magnoliopsida</taxon>
        <taxon>eudicotyledons</taxon>
        <taxon>Gunneridae</taxon>
        <taxon>Pentapetalae</taxon>
        <taxon>Saxifragales</taxon>
        <taxon>Crassulaceae</taxon>
        <taxon>Kalanchoe</taxon>
    </lineage>
</organism>
<sequence length="95" mass="10675">MVFNSQIVGCKYLEVTESAVRHVNVHVHPTGPKQSRIQFVLMVSSEHYDPLIPATRPQSVNKVQQPRSASKQNLSVITIYTKNTSLANGNVLLWF</sequence>
<reference evidence="1" key="1">
    <citation type="submission" date="2021-01" db="UniProtKB">
        <authorList>
            <consortium name="EnsemblPlants"/>
        </authorList>
    </citation>
    <scope>IDENTIFICATION</scope>
</reference>